<dbReference type="AlphaFoldDB" id="A0A5R9G3B7"/>
<dbReference type="InterPro" id="IPR050194">
    <property type="entry name" value="Glycosyltransferase_grp1"/>
</dbReference>
<keyword evidence="3" id="KW-1185">Reference proteome</keyword>
<keyword evidence="2" id="KW-0808">Transferase</keyword>
<organism evidence="2 3">
    <name type="scientific">Paenibacillus antri</name>
    <dbReference type="NCBI Taxonomy" id="2582848"/>
    <lineage>
        <taxon>Bacteria</taxon>
        <taxon>Bacillati</taxon>
        <taxon>Bacillota</taxon>
        <taxon>Bacilli</taxon>
        <taxon>Bacillales</taxon>
        <taxon>Paenibacillaceae</taxon>
        <taxon>Paenibacillus</taxon>
    </lineage>
</organism>
<dbReference type="GO" id="GO:0016757">
    <property type="term" value="F:glycosyltransferase activity"/>
    <property type="evidence" value="ECO:0007669"/>
    <property type="project" value="TreeGrafter"/>
</dbReference>
<dbReference type="Pfam" id="PF13524">
    <property type="entry name" value="Glyco_trans_1_2"/>
    <property type="match status" value="1"/>
</dbReference>
<dbReference type="SUPFAM" id="SSF53756">
    <property type="entry name" value="UDP-Glycosyltransferase/glycogen phosphorylase"/>
    <property type="match status" value="1"/>
</dbReference>
<reference evidence="2 3" key="1">
    <citation type="submission" date="2019-05" db="EMBL/GenBank/DDBJ databases">
        <authorList>
            <person name="Narsing Rao M.P."/>
            <person name="Li W.J."/>
        </authorList>
    </citation>
    <scope>NUCLEOTIDE SEQUENCE [LARGE SCALE GENOMIC DNA]</scope>
    <source>
        <strain evidence="2 3">SYSU_K30003</strain>
    </source>
</reference>
<evidence type="ECO:0000313" key="2">
    <source>
        <dbReference type="EMBL" id="TLS50847.1"/>
    </source>
</evidence>
<dbReference type="EMBL" id="VCIW01000012">
    <property type="protein sequence ID" value="TLS50847.1"/>
    <property type="molecule type" value="Genomic_DNA"/>
</dbReference>
<feature type="domain" description="Spore protein YkvP/CgeB glycosyl transferase-like" evidence="1">
    <location>
        <begin position="219"/>
        <end position="329"/>
    </location>
</feature>
<dbReference type="RefSeq" id="WP_138195533.1">
    <property type="nucleotide sequence ID" value="NZ_VCIW01000012.1"/>
</dbReference>
<sequence length="338" mass="38645">MRVLHLPYGIGISIAARALRAQGVDATSCSFHSAGYYDYLADIRLNLDRYPPSESVEIRKAFFKEAVDRYDVFHFHFGETFLPDKSDLKILARMGKTMVAEHRGSDVRIGSVARSFNNPYVRVKKIWPEPLIRRNLRVLSSSIEHAVVPDRELLPYVEGYYKHVHIVPRAIETGRIQPFYPPPQPEPLVVHAPSNREVKGTAHLLSAVERLRKEGVPFRFRLIEKLPHEQAMRLYRECAVVVDQLLIGSYANLSMEAMAMGKPAICYIREDLLDAYPPGLPIVNANPETIYDVLKRLLTQPERWNQLGRDGRRYVERHHSLENAASRLLNVYHAISGT</sequence>
<name>A0A5R9G3B7_9BACL</name>
<protein>
    <submittedName>
        <fullName evidence="2">Glycosyltransferase</fullName>
    </submittedName>
</protein>
<evidence type="ECO:0000313" key="3">
    <source>
        <dbReference type="Proteomes" id="UP000309676"/>
    </source>
</evidence>
<dbReference type="InterPro" id="IPR055259">
    <property type="entry name" value="YkvP/CgeB_Glyco_trans-like"/>
</dbReference>
<evidence type="ECO:0000259" key="1">
    <source>
        <dbReference type="Pfam" id="PF13524"/>
    </source>
</evidence>
<proteinExistence type="predicted"/>
<accession>A0A5R9G3B7</accession>
<gene>
    <name evidence="2" type="ORF">FE782_17505</name>
</gene>
<dbReference type="PANTHER" id="PTHR45947:SF3">
    <property type="entry name" value="SULFOQUINOVOSYL TRANSFERASE SQD2"/>
    <property type="match status" value="1"/>
</dbReference>
<comment type="caution">
    <text evidence="2">The sequence shown here is derived from an EMBL/GenBank/DDBJ whole genome shotgun (WGS) entry which is preliminary data.</text>
</comment>
<dbReference type="OrthoDB" id="9809622at2"/>
<dbReference type="Proteomes" id="UP000309676">
    <property type="component" value="Unassembled WGS sequence"/>
</dbReference>
<dbReference type="PANTHER" id="PTHR45947">
    <property type="entry name" value="SULFOQUINOVOSYL TRANSFERASE SQD2"/>
    <property type="match status" value="1"/>
</dbReference>
<dbReference type="Gene3D" id="3.40.50.2000">
    <property type="entry name" value="Glycogen Phosphorylase B"/>
    <property type="match status" value="1"/>
</dbReference>